<gene>
    <name evidence="2" type="ORF">CFC21_068040</name>
</gene>
<evidence type="ECO:0000256" key="1">
    <source>
        <dbReference type="SAM" id="MobiDB-lite"/>
    </source>
</evidence>
<protein>
    <submittedName>
        <fullName evidence="2">Uncharacterized protein</fullName>
    </submittedName>
</protein>
<dbReference type="EMBL" id="CM022223">
    <property type="protein sequence ID" value="KAF7061342.1"/>
    <property type="molecule type" value="Genomic_DNA"/>
</dbReference>
<dbReference type="Proteomes" id="UP000815260">
    <property type="component" value="Chromosome 5A"/>
</dbReference>
<name>A0A9R1KP93_WHEAT</name>
<feature type="compositionally biased region" description="Basic and acidic residues" evidence="1">
    <location>
        <begin position="1"/>
        <end position="11"/>
    </location>
</feature>
<reference evidence="2" key="1">
    <citation type="journal article" date="2017" name="Gigascience">
        <title>The first near-complete assembly of the hexaploid bread wheat genome, Triticum aestivum.</title>
        <authorList>
            <person name="Zimin A.V."/>
            <person name="Puiu D."/>
            <person name="Hall R."/>
            <person name="Kingan S."/>
            <person name="Clavijo B.J."/>
            <person name="Salzberg S.L."/>
        </authorList>
    </citation>
    <scope>NUCLEOTIDE SEQUENCE</scope>
    <source>
        <tissue evidence="2">Leaf</tissue>
    </source>
</reference>
<sequence>MLSDAAPRDDPVAGSAPPPA</sequence>
<accession>A0A9R1KP93</accession>
<feature type="non-terminal residue" evidence="2">
    <location>
        <position position="20"/>
    </location>
</feature>
<organism evidence="2">
    <name type="scientific">Triticum aestivum</name>
    <name type="common">Wheat</name>
    <dbReference type="NCBI Taxonomy" id="4565"/>
    <lineage>
        <taxon>Eukaryota</taxon>
        <taxon>Viridiplantae</taxon>
        <taxon>Streptophyta</taxon>
        <taxon>Embryophyta</taxon>
        <taxon>Tracheophyta</taxon>
        <taxon>Spermatophyta</taxon>
        <taxon>Magnoliopsida</taxon>
        <taxon>Liliopsida</taxon>
        <taxon>Poales</taxon>
        <taxon>Poaceae</taxon>
        <taxon>BOP clade</taxon>
        <taxon>Pooideae</taxon>
        <taxon>Triticodae</taxon>
        <taxon>Triticeae</taxon>
        <taxon>Triticinae</taxon>
        <taxon>Triticum</taxon>
    </lineage>
</organism>
<proteinExistence type="predicted"/>
<dbReference type="AlphaFoldDB" id="A0A9R1KP93"/>
<comment type="caution">
    <text evidence="2">The sequence shown here is derived from an EMBL/GenBank/DDBJ whole genome shotgun (WGS) entry which is preliminary data.</text>
</comment>
<feature type="region of interest" description="Disordered" evidence="1">
    <location>
        <begin position="1"/>
        <end position="20"/>
    </location>
</feature>
<reference evidence="2" key="2">
    <citation type="submission" date="2020-03" db="EMBL/GenBank/DDBJ databases">
        <title>The second near-complete assembly of the hexaploid bread wheat (Triticum aestivum) genome.</title>
        <authorList>
            <person name="Zimin A.V."/>
            <person name="Puiu D."/>
            <person name="Shumante A."/>
            <person name="Alonge M."/>
            <person name="Salzberg S.L."/>
        </authorList>
    </citation>
    <scope>NUCLEOTIDE SEQUENCE</scope>
    <source>
        <tissue evidence="2">Leaf</tissue>
    </source>
</reference>
<evidence type="ECO:0000313" key="2">
    <source>
        <dbReference type="EMBL" id="KAF7061342.1"/>
    </source>
</evidence>